<dbReference type="InterPro" id="IPR012727">
    <property type="entry name" value="Gly_oxidase_ThiO"/>
</dbReference>
<dbReference type="RefSeq" id="WP_074600560.1">
    <property type="nucleotide sequence ID" value="NZ_FNHF01000005.1"/>
</dbReference>
<dbReference type="OrthoDB" id="9794226at2"/>
<evidence type="ECO:0000313" key="7">
    <source>
        <dbReference type="EMBL" id="SDM82683.1"/>
    </source>
</evidence>
<dbReference type="GO" id="GO:0050660">
    <property type="term" value="F:flavin adenine dinucleotide binding"/>
    <property type="evidence" value="ECO:0007669"/>
    <property type="project" value="InterPro"/>
</dbReference>
<dbReference type="UniPathway" id="UPA00060"/>
<name>A0A1G9WEJ3_9BACI</name>
<organism evidence="7 8">
    <name type="scientific">Sediminibacillus halophilus</name>
    <dbReference type="NCBI Taxonomy" id="482461"/>
    <lineage>
        <taxon>Bacteria</taxon>
        <taxon>Bacillati</taxon>
        <taxon>Bacillota</taxon>
        <taxon>Bacilli</taxon>
        <taxon>Bacillales</taxon>
        <taxon>Bacillaceae</taxon>
        <taxon>Sediminibacillus</taxon>
    </lineage>
</organism>
<proteinExistence type="predicted"/>
<dbReference type="AlphaFoldDB" id="A0A1G9WEJ3"/>
<reference evidence="8" key="1">
    <citation type="submission" date="2016-10" db="EMBL/GenBank/DDBJ databases">
        <authorList>
            <person name="Varghese N."/>
            <person name="Submissions S."/>
        </authorList>
    </citation>
    <scope>NUCLEOTIDE SEQUENCE [LARGE SCALE GENOMIC DNA]</scope>
    <source>
        <strain evidence="8">CGMCC 1.6199</strain>
    </source>
</reference>
<dbReference type="SUPFAM" id="SSF54373">
    <property type="entry name" value="FAD-linked reductases, C-terminal domain"/>
    <property type="match status" value="1"/>
</dbReference>
<dbReference type="Pfam" id="PF01266">
    <property type="entry name" value="DAO"/>
    <property type="match status" value="1"/>
</dbReference>
<keyword evidence="3" id="KW-0560">Oxidoreductase</keyword>
<dbReference type="InterPro" id="IPR036188">
    <property type="entry name" value="FAD/NAD-bd_sf"/>
</dbReference>
<dbReference type="SUPFAM" id="SSF51905">
    <property type="entry name" value="FAD/NAD(P)-binding domain"/>
    <property type="match status" value="1"/>
</dbReference>
<protein>
    <recommendedName>
        <fullName evidence="5">glycine oxidase</fullName>
        <ecNumber evidence="5">1.4.3.19</ecNumber>
    </recommendedName>
</protein>
<evidence type="ECO:0000256" key="1">
    <source>
        <dbReference type="ARBA" id="ARBA00004948"/>
    </source>
</evidence>
<dbReference type="GO" id="GO:0005737">
    <property type="term" value="C:cytoplasm"/>
    <property type="evidence" value="ECO:0007669"/>
    <property type="project" value="TreeGrafter"/>
</dbReference>
<dbReference type="STRING" id="482461.SAMN05216244_3535"/>
<dbReference type="GO" id="GO:0009228">
    <property type="term" value="P:thiamine biosynthetic process"/>
    <property type="evidence" value="ECO:0007669"/>
    <property type="project" value="UniProtKB-KW"/>
</dbReference>
<dbReference type="Proteomes" id="UP000182347">
    <property type="component" value="Unassembled WGS sequence"/>
</dbReference>
<sequence length="374" mass="40879">MPNKYDCIVIGGGVNGGSVAYNLAKRGKKVLLLEKDRLASKASGAAAGMLAAQAELEEDGPLFHLAKKSRSMFPVLAKEIKDLTGVDIELVNKGMYKVAFTEEEENRFKHVINLQTKAGEQAEWISREEVRRREPALSTAIRGAMYIEKDGQVAAPHMTFGFLKAAAVLGVEIREFTEVSAFLFDNGKIAGVRTSGGSFESDKVILTGGAWSESLLPDSEIHLNTYPVKGVCFSVVTHQPLLTGTIFSHSCYLVPKKGGRLLVGATVQPNTFDQTVTVDGISYLMEKAKTLVPDIVHAEWEKAWAGIRPQTSDGLPYLGEHPAYEGLYVATGHFRNGILLSPITGELIARLVDREPLAADLRAFRIDRHLERTL</sequence>
<evidence type="ECO:0000313" key="8">
    <source>
        <dbReference type="Proteomes" id="UP000182347"/>
    </source>
</evidence>
<dbReference type="NCBIfam" id="TIGR02352">
    <property type="entry name" value="thiamin_ThiO"/>
    <property type="match status" value="1"/>
</dbReference>
<feature type="domain" description="FAD dependent oxidoreductase" evidence="6">
    <location>
        <begin position="6"/>
        <end position="351"/>
    </location>
</feature>
<evidence type="ECO:0000259" key="6">
    <source>
        <dbReference type="Pfam" id="PF01266"/>
    </source>
</evidence>
<keyword evidence="8" id="KW-1185">Reference proteome</keyword>
<dbReference type="Gene3D" id="3.30.9.10">
    <property type="entry name" value="D-Amino Acid Oxidase, subunit A, domain 2"/>
    <property type="match status" value="1"/>
</dbReference>
<evidence type="ECO:0000256" key="5">
    <source>
        <dbReference type="ARBA" id="ARBA00050018"/>
    </source>
</evidence>
<evidence type="ECO:0000256" key="4">
    <source>
        <dbReference type="ARBA" id="ARBA00049872"/>
    </source>
</evidence>
<dbReference type="EC" id="1.4.3.19" evidence="5"/>
<evidence type="ECO:0000256" key="3">
    <source>
        <dbReference type="ARBA" id="ARBA00023002"/>
    </source>
</evidence>
<keyword evidence="2" id="KW-0784">Thiamine biosynthesis</keyword>
<gene>
    <name evidence="7" type="ORF">SAMN05216244_3535</name>
</gene>
<dbReference type="Gene3D" id="3.50.50.60">
    <property type="entry name" value="FAD/NAD(P)-binding domain"/>
    <property type="match status" value="1"/>
</dbReference>
<comment type="pathway">
    <text evidence="1">Cofactor biosynthesis; thiamine diphosphate biosynthesis.</text>
</comment>
<dbReference type="EMBL" id="FNHF01000005">
    <property type="protein sequence ID" value="SDM82683.1"/>
    <property type="molecule type" value="Genomic_DNA"/>
</dbReference>
<accession>A0A1G9WEJ3</accession>
<comment type="catalytic activity">
    <reaction evidence="4">
        <text>glycine + O2 + H2O = glyoxylate + H2O2 + NH4(+)</text>
        <dbReference type="Rhea" id="RHEA:11532"/>
        <dbReference type="ChEBI" id="CHEBI:15377"/>
        <dbReference type="ChEBI" id="CHEBI:15379"/>
        <dbReference type="ChEBI" id="CHEBI:16240"/>
        <dbReference type="ChEBI" id="CHEBI:28938"/>
        <dbReference type="ChEBI" id="CHEBI:36655"/>
        <dbReference type="ChEBI" id="CHEBI:57305"/>
        <dbReference type="EC" id="1.4.3.19"/>
    </reaction>
</comment>
<evidence type="ECO:0000256" key="2">
    <source>
        <dbReference type="ARBA" id="ARBA00022977"/>
    </source>
</evidence>
<dbReference type="InterPro" id="IPR006076">
    <property type="entry name" value="FAD-dep_OxRdtase"/>
</dbReference>
<dbReference type="PANTHER" id="PTHR13847">
    <property type="entry name" value="SARCOSINE DEHYDROGENASE-RELATED"/>
    <property type="match status" value="1"/>
</dbReference>
<dbReference type="GO" id="GO:0009229">
    <property type="term" value="P:thiamine diphosphate biosynthetic process"/>
    <property type="evidence" value="ECO:0007669"/>
    <property type="project" value="UniProtKB-UniPathway"/>
</dbReference>
<dbReference type="PANTHER" id="PTHR13847:SF289">
    <property type="entry name" value="GLYCINE OXIDASE"/>
    <property type="match status" value="1"/>
</dbReference>
<dbReference type="GO" id="GO:0043799">
    <property type="term" value="F:glycine oxidase activity"/>
    <property type="evidence" value="ECO:0007669"/>
    <property type="project" value="UniProtKB-EC"/>
</dbReference>